<dbReference type="InterPro" id="IPR027385">
    <property type="entry name" value="Beta-barrel_OMP"/>
</dbReference>
<evidence type="ECO:0000256" key="1">
    <source>
        <dbReference type="ARBA" id="ARBA00022729"/>
    </source>
</evidence>
<dbReference type="Proteomes" id="UP000011135">
    <property type="component" value="Unassembled WGS sequence"/>
</dbReference>
<proteinExistence type="predicted"/>
<reference evidence="4 5" key="1">
    <citation type="submission" date="2012-12" db="EMBL/GenBank/DDBJ databases">
        <title>Genome assembly of Fulvivirga imtechensis AK7.</title>
        <authorList>
            <person name="Nupur N."/>
            <person name="Khatri I."/>
            <person name="Kumar R."/>
            <person name="Subramanian S."/>
            <person name="Pinnaka A."/>
        </authorList>
    </citation>
    <scope>NUCLEOTIDE SEQUENCE [LARGE SCALE GENOMIC DNA]</scope>
    <source>
        <strain evidence="4 5">AK7</strain>
    </source>
</reference>
<dbReference type="AlphaFoldDB" id="L8K0C4"/>
<dbReference type="InterPro" id="IPR036709">
    <property type="entry name" value="Autotransporte_beta_dom_sf"/>
</dbReference>
<name>L8K0C4_9BACT</name>
<dbReference type="OrthoDB" id="945117at2"/>
<dbReference type="EMBL" id="AMZN01000001">
    <property type="protein sequence ID" value="ELR73843.1"/>
    <property type="molecule type" value="Genomic_DNA"/>
</dbReference>
<dbReference type="SUPFAM" id="SSF103515">
    <property type="entry name" value="Autotransporter"/>
    <property type="match status" value="1"/>
</dbReference>
<organism evidence="4 5">
    <name type="scientific">Fulvivirga imtechensis AK7</name>
    <dbReference type="NCBI Taxonomy" id="1237149"/>
    <lineage>
        <taxon>Bacteria</taxon>
        <taxon>Pseudomonadati</taxon>
        <taxon>Bacteroidota</taxon>
        <taxon>Cytophagia</taxon>
        <taxon>Cytophagales</taxon>
        <taxon>Fulvivirgaceae</taxon>
        <taxon>Fulvivirga</taxon>
    </lineage>
</organism>
<evidence type="ECO:0000259" key="3">
    <source>
        <dbReference type="Pfam" id="PF13505"/>
    </source>
</evidence>
<dbReference type="RefSeq" id="WP_009577431.1">
    <property type="nucleotide sequence ID" value="NZ_AMZN01000001.1"/>
</dbReference>
<comment type="caution">
    <text evidence="4">The sequence shown here is derived from an EMBL/GenBank/DDBJ whole genome shotgun (WGS) entry which is preliminary data.</text>
</comment>
<feature type="signal peptide" evidence="2">
    <location>
        <begin position="1"/>
        <end position="20"/>
    </location>
</feature>
<accession>L8K0C4</accession>
<keyword evidence="1 2" id="KW-0732">Signal</keyword>
<evidence type="ECO:0000313" key="4">
    <source>
        <dbReference type="EMBL" id="ELR73843.1"/>
    </source>
</evidence>
<dbReference type="STRING" id="1237149.C900_00007"/>
<dbReference type="eggNOG" id="COG3637">
    <property type="taxonomic scope" value="Bacteria"/>
</dbReference>
<evidence type="ECO:0000313" key="5">
    <source>
        <dbReference type="Proteomes" id="UP000011135"/>
    </source>
</evidence>
<protein>
    <recommendedName>
        <fullName evidence="3">Outer membrane protein beta-barrel domain-containing protein</fullName>
    </recommendedName>
</protein>
<sequence>MKKFLLVVFALVGFLASVNAQTEKGSITAGGNISIDFEKEKFKSGSTTVDVGNNTSFTFNPLVGFFIMDGLAAGLEVNLQTSKFKSDDDTFESKFNAISIGPFVKYYHTSGAFGMGSIGFGSAKSESTNNNNTNEAEFGLFTWRLGGGYALFLNDHVSLEPMLSYGSFVTKDKDSDQDEKDITNGFQISVGFHIFLK</sequence>
<feature type="chain" id="PRO_5003993589" description="Outer membrane protein beta-barrel domain-containing protein" evidence="2">
    <location>
        <begin position="21"/>
        <end position="197"/>
    </location>
</feature>
<evidence type="ECO:0000256" key="2">
    <source>
        <dbReference type="SAM" id="SignalP"/>
    </source>
</evidence>
<dbReference type="Pfam" id="PF13505">
    <property type="entry name" value="OMP_b-brl"/>
    <property type="match status" value="1"/>
</dbReference>
<gene>
    <name evidence="4" type="ORF">C900_00007</name>
</gene>
<dbReference type="Gene3D" id="2.40.128.130">
    <property type="entry name" value="Autotransporter beta-domain"/>
    <property type="match status" value="1"/>
</dbReference>
<keyword evidence="5" id="KW-1185">Reference proteome</keyword>
<feature type="domain" description="Outer membrane protein beta-barrel" evidence="3">
    <location>
        <begin position="73"/>
        <end position="196"/>
    </location>
</feature>